<dbReference type="Gene3D" id="2.40.50.140">
    <property type="entry name" value="Nucleic acid-binding proteins"/>
    <property type="match status" value="1"/>
</dbReference>
<dbReference type="AlphaFoldDB" id="A0A0G1MHX4"/>
<dbReference type="Proteomes" id="UP000033999">
    <property type="component" value="Unassembled WGS sequence"/>
</dbReference>
<dbReference type="SUPFAM" id="SSF56037">
    <property type="entry name" value="PheT/TilS domain"/>
    <property type="match status" value="1"/>
</dbReference>
<evidence type="ECO:0000256" key="6">
    <source>
        <dbReference type="ARBA" id="ARBA00022598"/>
    </source>
</evidence>
<evidence type="ECO:0000256" key="11">
    <source>
        <dbReference type="ARBA" id="ARBA00022884"/>
    </source>
</evidence>
<dbReference type="PROSITE" id="PS51483">
    <property type="entry name" value="B5"/>
    <property type="match status" value="1"/>
</dbReference>
<dbReference type="NCBIfam" id="TIGR00472">
    <property type="entry name" value="pheT_bact"/>
    <property type="match status" value="1"/>
</dbReference>
<dbReference type="InterPro" id="IPR005146">
    <property type="entry name" value="B3/B4_tRNA-bd"/>
</dbReference>
<dbReference type="Gene3D" id="3.30.930.10">
    <property type="entry name" value="Bira Bifunctional Protein, Domain 2"/>
    <property type="match status" value="1"/>
</dbReference>
<dbReference type="GO" id="GO:0009328">
    <property type="term" value="C:phenylalanine-tRNA ligase complex"/>
    <property type="evidence" value="ECO:0007669"/>
    <property type="project" value="TreeGrafter"/>
</dbReference>
<evidence type="ECO:0000256" key="1">
    <source>
        <dbReference type="ARBA" id="ARBA00004496"/>
    </source>
</evidence>
<evidence type="ECO:0000256" key="5">
    <source>
        <dbReference type="ARBA" id="ARBA00022555"/>
    </source>
</evidence>
<name>A0A0G1MHX4_9BACT</name>
<dbReference type="PATRIC" id="fig|1619041.3.peg.201"/>
<dbReference type="InterPro" id="IPR020825">
    <property type="entry name" value="Phe-tRNA_synthase-like_B3/B4"/>
</dbReference>
<evidence type="ECO:0000256" key="4">
    <source>
        <dbReference type="ARBA" id="ARBA00022490"/>
    </source>
</evidence>
<accession>A0A0G1MHX4</accession>
<proteinExistence type="inferred from homology"/>
<evidence type="ECO:0000256" key="15">
    <source>
        <dbReference type="HAMAP-Rule" id="MF_00283"/>
    </source>
</evidence>
<gene>
    <name evidence="15" type="primary">pheT</name>
    <name evidence="20" type="ORF">UX10_C0005G0015</name>
</gene>
<dbReference type="SUPFAM" id="SSF55681">
    <property type="entry name" value="Class II aaRS and biotin synthetases"/>
    <property type="match status" value="1"/>
</dbReference>
<feature type="domain" description="FDX-ACB" evidence="18">
    <location>
        <begin position="733"/>
        <end position="825"/>
    </location>
</feature>
<dbReference type="EMBL" id="LCKX01000005">
    <property type="protein sequence ID" value="KKU07809.1"/>
    <property type="molecule type" value="Genomic_DNA"/>
</dbReference>
<evidence type="ECO:0000256" key="12">
    <source>
        <dbReference type="ARBA" id="ARBA00022917"/>
    </source>
</evidence>
<keyword evidence="6 15" id="KW-0436">Ligase</keyword>
<dbReference type="Gene3D" id="3.30.70.380">
    <property type="entry name" value="Ferrodoxin-fold anticodon-binding domain"/>
    <property type="match status" value="1"/>
</dbReference>
<dbReference type="InterPro" id="IPR004532">
    <property type="entry name" value="Phe-tRNA-ligase_IIc_bsu_bact"/>
</dbReference>
<evidence type="ECO:0000259" key="17">
    <source>
        <dbReference type="PROSITE" id="PS50886"/>
    </source>
</evidence>
<evidence type="ECO:0000256" key="7">
    <source>
        <dbReference type="ARBA" id="ARBA00022723"/>
    </source>
</evidence>
<feature type="domain" description="B5" evidence="19">
    <location>
        <begin position="421"/>
        <end position="506"/>
    </location>
</feature>
<dbReference type="InterPro" id="IPR002547">
    <property type="entry name" value="tRNA-bd_dom"/>
</dbReference>
<evidence type="ECO:0000256" key="14">
    <source>
        <dbReference type="ARBA" id="ARBA00049255"/>
    </source>
</evidence>
<protein>
    <recommendedName>
        <fullName evidence="15">Phenylalanine--tRNA ligase beta subunit</fullName>
        <ecNumber evidence="15">6.1.1.20</ecNumber>
    </recommendedName>
    <alternativeName>
        <fullName evidence="15">Phenylalanyl-tRNA synthetase beta subunit</fullName>
        <shortName evidence="15">PheRS</shortName>
    </alternativeName>
</protein>
<dbReference type="GO" id="GO:0005524">
    <property type="term" value="F:ATP binding"/>
    <property type="evidence" value="ECO:0007669"/>
    <property type="project" value="UniProtKB-UniRule"/>
</dbReference>
<dbReference type="InterPro" id="IPR045060">
    <property type="entry name" value="Phe-tRNA-ligase_IIc_bsu"/>
</dbReference>
<keyword evidence="7 15" id="KW-0479">Metal-binding</keyword>
<comment type="similarity">
    <text evidence="2 15">Belongs to the phenylalanyl-tRNA synthetase beta subunit family. Type 1 subfamily.</text>
</comment>
<dbReference type="PANTHER" id="PTHR10947">
    <property type="entry name" value="PHENYLALANYL-TRNA SYNTHETASE BETA CHAIN AND LEUCINE-RICH REPEAT-CONTAINING PROTEIN 47"/>
    <property type="match status" value="1"/>
</dbReference>
<evidence type="ECO:0000256" key="3">
    <source>
        <dbReference type="ARBA" id="ARBA00011209"/>
    </source>
</evidence>
<comment type="caution">
    <text evidence="20">The sequence shown here is derived from an EMBL/GenBank/DDBJ whole genome shotgun (WGS) entry which is preliminary data.</text>
</comment>
<evidence type="ECO:0000256" key="2">
    <source>
        <dbReference type="ARBA" id="ARBA00008653"/>
    </source>
</evidence>
<dbReference type="Pfam" id="PF03484">
    <property type="entry name" value="B5"/>
    <property type="match status" value="1"/>
</dbReference>
<dbReference type="InterPro" id="IPR045864">
    <property type="entry name" value="aa-tRNA-synth_II/BPL/LPL"/>
</dbReference>
<keyword evidence="4 15" id="KW-0963">Cytoplasm</keyword>
<organism evidence="20 21">
    <name type="scientific">Candidatus Magasanikbacteria bacterium GW2011_GWA2_45_39</name>
    <dbReference type="NCBI Taxonomy" id="1619041"/>
    <lineage>
        <taxon>Bacteria</taxon>
        <taxon>Candidatus Magasanikiibacteriota</taxon>
    </lineage>
</organism>
<dbReference type="GO" id="GO:0006432">
    <property type="term" value="P:phenylalanyl-tRNA aminoacylation"/>
    <property type="evidence" value="ECO:0007669"/>
    <property type="project" value="UniProtKB-UniRule"/>
</dbReference>
<dbReference type="SMART" id="SM00873">
    <property type="entry name" value="B3_4"/>
    <property type="match status" value="1"/>
</dbReference>
<evidence type="ECO:0000256" key="9">
    <source>
        <dbReference type="ARBA" id="ARBA00022840"/>
    </source>
</evidence>
<dbReference type="InterPro" id="IPR005147">
    <property type="entry name" value="tRNA_synthase_B5-dom"/>
</dbReference>
<keyword evidence="8 15" id="KW-0547">Nucleotide-binding</keyword>
<comment type="subunit">
    <text evidence="3 15">Tetramer of two alpha and two beta subunits.</text>
</comment>
<keyword evidence="9 15" id="KW-0067">ATP-binding</keyword>
<dbReference type="SMART" id="SM00896">
    <property type="entry name" value="FDX-ACB"/>
    <property type="match status" value="1"/>
</dbReference>
<dbReference type="PROSITE" id="PS51447">
    <property type="entry name" value="FDX_ACB"/>
    <property type="match status" value="1"/>
</dbReference>
<evidence type="ECO:0000259" key="18">
    <source>
        <dbReference type="PROSITE" id="PS51447"/>
    </source>
</evidence>
<dbReference type="SUPFAM" id="SSF50249">
    <property type="entry name" value="Nucleic acid-binding proteins"/>
    <property type="match status" value="1"/>
</dbReference>
<dbReference type="PANTHER" id="PTHR10947:SF0">
    <property type="entry name" value="PHENYLALANINE--TRNA LIGASE BETA SUBUNIT"/>
    <property type="match status" value="1"/>
</dbReference>
<dbReference type="Pfam" id="PF01588">
    <property type="entry name" value="tRNA_bind"/>
    <property type="match status" value="1"/>
</dbReference>
<evidence type="ECO:0000256" key="10">
    <source>
        <dbReference type="ARBA" id="ARBA00022842"/>
    </source>
</evidence>
<dbReference type="CDD" id="cd02796">
    <property type="entry name" value="tRNA_bind_bactPheRS"/>
    <property type="match status" value="1"/>
</dbReference>
<comment type="cofactor">
    <cofactor evidence="15">
        <name>Mg(2+)</name>
        <dbReference type="ChEBI" id="CHEBI:18420"/>
    </cofactor>
    <text evidence="15">Binds 2 magnesium ions per tetramer.</text>
</comment>
<dbReference type="FunFam" id="3.30.70.380:FF:000001">
    <property type="entry name" value="Phenylalanine--tRNA ligase beta subunit"/>
    <property type="match status" value="1"/>
</dbReference>
<dbReference type="SMART" id="SM00874">
    <property type="entry name" value="B5"/>
    <property type="match status" value="1"/>
</dbReference>
<feature type="domain" description="TRNA-binding" evidence="17">
    <location>
        <begin position="41"/>
        <end position="161"/>
    </location>
</feature>
<dbReference type="InterPro" id="IPR005121">
    <property type="entry name" value="Fdx_antiC-bd"/>
</dbReference>
<feature type="binding site" evidence="15">
    <location>
        <position position="493"/>
    </location>
    <ligand>
        <name>Mg(2+)</name>
        <dbReference type="ChEBI" id="CHEBI:18420"/>
        <note>shared with alpha subunit</note>
    </ligand>
</feature>
<comment type="subcellular location">
    <subcellularLocation>
        <location evidence="1 15">Cytoplasm</location>
    </subcellularLocation>
</comment>
<dbReference type="SUPFAM" id="SSF54991">
    <property type="entry name" value="Anticodon-binding domain of PheRS"/>
    <property type="match status" value="1"/>
</dbReference>
<dbReference type="Pfam" id="PF03483">
    <property type="entry name" value="B3_4"/>
    <property type="match status" value="1"/>
</dbReference>
<dbReference type="Gene3D" id="3.30.56.10">
    <property type="match status" value="2"/>
</dbReference>
<dbReference type="InterPro" id="IPR012340">
    <property type="entry name" value="NA-bd_OB-fold"/>
</dbReference>
<dbReference type="InterPro" id="IPR041616">
    <property type="entry name" value="PheRS_beta_core"/>
</dbReference>
<dbReference type="GO" id="GO:0000049">
    <property type="term" value="F:tRNA binding"/>
    <property type="evidence" value="ECO:0007669"/>
    <property type="project" value="UniProtKB-UniRule"/>
</dbReference>
<keyword evidence="12 15" id="KW-0648">Protein biosynthesis</keyword>
<evidence type="ECO:0000313" key="21">
    <source>
        <dbReference type="Proteomes" id="UP000033999"/>
    </source>
</evidence>
<dbReference type="InterPro" id="IPR009061">
    <property type="entry name" value="DNA-bd_dom_put_sf"/>
</dbReference>
<evidence type="ECO:0000259" key="19">
    <source>
        <dbReference type="PROSITE" id="PS51483"/>
    </source>
</evidence>
<dbReference type="Gene3D" id="3.50.40.10">
    <property type="entry name" value="Phenylalanyl-trna Synthetase, Chain B, domain 3"/>
    <property type="match status" value="1"/>
</dbReference>
<dbReference type="GO" id="GO:0000287">
    <property type="term" value="F:magnesium ion binding"/>
    <property type="evidence" value="ECO:0007669"/>
    <property type="project" value="UniProtKB-UniRule"/>
</dbReference>
<dbReference type="HAMAP" id="MF_00283">
    <property type="entry name" value="Phe_tRNA_synth_beta1"/>
    <property type="match status" value="1"/>
</dbReference>
<keyword evidence="11 16" id="KW-0694">RNA-binding</keyword>
<evidence type="ECO:0000313" key="20">
    <source>
        <dbReference type="EMBL" id="KKU07809.1"/>
    </source>
</evidence>
<comment type="catalytic activity">
    <reaction evidence="14 15">
        <text>tRNA(Phe) + L-phenylalanine + ATP = L-phenylalanyl-tRNA(Phe) + AMP + diphosphate + H(+)</text>
        <dbReference type="Rhea" id="RHEA:19413"/>
        <dbReference type="Rhea" id="RHEA-COMP:9668"/>
        <dbReference type="Rhea" id="RHEA-COMP:9699"/>
        <dbReference type="ChEBI" id="CHEBI:15378"/>
        <dbReference type="ChEBI" id="CHEBI:30616"/>
        <dbReference type="ChEBI" id="CHEBI:33019"/>
        <dbReference type="ChEBI" id="CHEBI:58095"/>
        <dbReference type="ChEBI" id="CHEBI:78442"/>
        <dbReference type="ChEBI" id="CHEBI:78531"/>
        <dbReference type="ChEBI" id="CHEBI:456215"/>
        <dbReference type="EC" id="6.1.1.20"/>
    </reaction>
</comment>
<dbReference type="GO" id="GO:0004826">
    <property type="term" value="F:phenylalanine-tRNA ligase activity"/>
    <property type="evidence" value="ECO:0007669"/>
    <property type="project" value="UniProtKB-UniRule"/>
</dbReference>
<dbReference type="EC" id="6.1.1.20" evidence="15"/>
<dbReference type="InterPro" id="IPR033714">
    <property type="entry name" value="tRNA_bind_bactPheRS"/>
</dbReference>
<evidence type="ECO:0000256" key="8">
    <source>
        <dbReference type="ARBA" id="ARBA00022741"/>
    </source>
</evidence>
<keyword evidence="10 15" id="KW-0460">Magnesium</keyword>
<reference evidence="20 21" key="1">
    <citation type="journal article" date="2015" name="Nature">
        <title>rRNA introns, odd ribosomes, and small enigmatic genomes across a large radiation of phyla.</title>
        <authorList>
            <person name="Brown C.T."/>
            <person name="Hug L.A."/>
            <person name="Thomas B.C."/>
            <person name="Sharon I."/>
            <person name="Castelle C.J."/>
            <person name="Singh A."/>
            <person name="Wilkins M.J."/>
            <person name="Williams K.H."/>
            <person name="Banfield J.F."/>
        </authorList>
    </citation>
    <scope>NUCLEOTIDE SEQUENCE [LARGE SCALE GENOMIC DNA]</scope>
</reference>
<feature type="binding site" evidence="15">
    <location>
        <position position="484"/>
    </location>
    <ligand>
        <name>Mg(2+)</name>
        <dbReference type="ChEBI" id="CHEBI:18420"/>
        <note>shared with alpha subunit</note>
    </ligand>
</feature>
<dbReference type="PROSITE" id="PS50886">
    <property type="entry name" value="TRBD"/>
    <property type="match status" value="1"/>
</dbReference>
<keyword evidence="5 16" id="KW-0820">tRNA-binding</keyword>
<dbReference type="Pfam" id="PF03147">
    <property type="entry name" value="FDX-ACB"/>
    <property type="match status" value="1"/>
</dbReference>
<evidence type="ECO:0000256" key="13">
    <source>
        <dbReference type="ARBA" id="ARBA00023146"/>
    </source>
</evidence>
<dbReference type="Pfam" id="PF17759">
    <property type="entry name" value="tRNA_synthFbeta"/>
    <property type="match status" value="1"/>
</dbReference>
<dbReference type="InterPro" id="IPR036690">
    <property type="entry name" value="Fdx_antiC-bd_sf"/>
</dbReference>
<feature type="binding site" evidence="15">
    <location>
        <position position="494"/>
    </location>
    <ligand>
        <name>Mg(2+)</name>
        <dbReference type="ChEBI" id="CHEBI:18420"/>
        <note>shared with alpha subunit</note>
    </ligand>
</feature>
<feature type="binding site" evidence="15">
    <location>
        <position position="490"/>
    </location>
    <ligand>
        <name>Mg(2+)</name>
        <dbReference type="ChEBI" id="CHEBI:18420"/>
        <note>shared with alpha subunit</note>
    </ligand>
</feature>
<evidence type="ECO:0000256" key="16">
    <source>
        <dbReference type="PROSITE-ProRule" id="PRU00209"/>
    </source>
</evidence>
<keyword evidence="13 15" id="KW-0030">Aminoacyl-tRNA synthetase</keyword>
<sequence>MLLSYSWLKELVRLPARVRVEDVAKRLSLSTVEVEGIRQEGADLENIVVGVIKKIEPHPNADRLSVTQVDTGGKSLLTIVCGGSNLRVGQRVAVACVGARVRWHGEGELVELAPATIRGVASEGMICASTEIGLGERFPLKNEKEILDISDISARAGTPLTEVLGLGQSAILEIDNKSLSNRPDLWGYTGIAREVSALFKAPLAFKVPPAIKKGKGITLHVSVQDTIACPRYTAVALKGVKVVPSPAWMQERLHASGVRPINAIVDVTNYVMLEIGQPMHAFDYDAIKDARGTVEIVVRPAKQGEEFTTLDGHKHTLHDKMLLIANKTRAVAIAGVMGGDLSAVADTTHTIILESANFNARSIRRTSNTLSLRTESSARFEKSLDPTQAEWGLCRAVELYKRLFPSAEIASIVADSYSKKAKSLVIALDEAVLQKKLGIKIPLKDARQILERLGFVVRVHGTRPHGQIRSKSLRITVPSFRMRDVNVPEDLTEEIVRIYGYEHIKAALPKTQMLAPAPAPLHTLARVLKTRMAYDNKFHEAVTYAFVRASALIALGLKPEKHLMLSRPLSEERPYVATTIAANLLEAVEKNQHGSGRVALFEVAPVFLPEYLKQGVDDGTGGRLPYQPLHFGCVYSDKNETHAFAYVRDSLESVFGAAGYDLKFKKAQEGARWWRAGAAVDIWCAEKKVGYCAVLGRHAQGLFGINHETVAAEIDLSLVAKTNLRVKSYHVPSPFPAVTRDVALVMDQSVQYADVQETLSHAHVLVKNVELFDSYHGEHVGAGKKSLAFHILYQSNERTLTAEEADATHKELIAKVVHTYKAQVR</sequence>
<dbReference type="SUPFAM" id="SSF46955">
    <property type="entry name" value="Putative DNA-binding domain"/>
    <property type="match status" value="1"/>
</dbReference>